<keyword evidence="4" id="KW-0050">Antiport</keyword>
<dbReference type="Proteomes" id="UP000054636">
    <property type="component" value="Unassembled WGS sequence"/>
</dbReference>
<dbReference type="InterPro" id="IPR004837">
    <property type="entry name" value="NaCa_Exmemb"/>
</dbReference>
<dbReference type="GO" id="GO:0005262">
    <property type="term" value="F:calcium channel activity"/>
    <property type="evidence" value="ECO:0007669"/>
    <property type="project" value="TreeGrafter"/>
</dbReference>
<evidence type="ECO:0000256" key="8">
    <source>
        <dbReference type="ARBA" id="ARBA00022729"/>
    </source>
</evidence>
<keyword evidence="3" id="KW-0813">Transport</keyword>
<dbReference type="GO" id="GO:0006874">
    <property type="term" value="P:intracellular calcium ion homeostasis"/>
    <property type="evidence" value="ECO:0007669"/>
    <property type="project" value="TreeGrafter"/>
</dbReference>
<evidence type="ECO:0000256" key="14">
    <source>
        <dbReference type="ARBA" id="ARBA00023065"/>
    </source>
</evidence>
<evidence type="ECO:0000256" key="4">
    <source>
        <dbReference type="ARBA" id="ARBA00022449"/>
    </source>
</evidence>
<protein>
    <recommendedName>
        <fullName evidence="18">Sodium/calcium exchanger membrane region domain-containing protein</fullName>
    </recommendedName>
</protein>
<comment type="subcellular location">
    <subcellularLocation>
        <location evidence="1">Membrane</location>
        <topology evidence="1">Multi-pass membrane protein</topology>
    </subcellularLocation>
</comment>
<dbReference type="AlphaFoldDB" id="A0A0W8D4V0"/>
<dbReference type="PANTHER" id="PTHR10846:SF8">
    <property type="entry name" value="INNER MEMBRANE PROTEIN YRBG"/>
    <property type="match status" value="1"/>
</dbReference>
<proteinExistence type="inferred from homology"/>
<evidence type="ECO:0000313" key="19">
    <source>
        <dbReference type="EMBL" id="KUF91433.1"/>
    </source>
</evidence>
<evidence type="ECO:0000256" key="1">
    <source>
        <dbReference type="ARBA" id="ARBA00004141"/>
    </source>
</evidence>
<evidence type="ECO:0000256" key="17">
    <source>
        <dbReference type="SAM" id="Phobius"/>
    </source>
</evidence>
<dbReference type="GO" id="GO:0005886">
    <property type="term" value="C:plasma membrane"/>
    <property type="evidence" value="ECO:0007669"/>
    <property type="project" value="TreeGrafter"/>
</dbReference>
<dbReference type="FunFam" id="1.20.1420.30:FF:000009">
    <property type="entry name" value="sodium/potassium/calcium exchanger 5 isoform X2"/>
    <property type="match status" value="1"/>
</dbReference>
<gene>
    <name evidence="19" type="ORF">AM588_10003257</name>
</gene>
<feature type="transmembrane region" description="Helical" evidence="17">
    <location>
        <begin position="295"/>
        <end position="321"/>
    </location>
</feature>
<keyword evidence="11" id="KW-0630">Potassium</keyword>
<evidence type="ECO:0000256" key="7">
    <source>
        <dbReference type="ARBA" id="ARBA00022692"/>
    </source>
</evidence>
<evidence type="ECO:0000256" key="2">
    <source>
        <dbReference type="ARBA" id="ARBA00005364"/>
    </source>
</evidence>
<comment type="similarity">
    <text evidence="2">Belongs to the Ca(2+):cation antiporter (CaCA) (TC 2.A.19) family. SLC24A subfamily.</text>
</comment>
<accession>A0A0W8D4V0</accession>
<name>A0A0W8D4V0_PHYNI</name>
<organism evidence="19 20">
    <name type="scientific">Phytophthora nicotianae</name>
    <name type="common">Potato buckeye rot agent</name>
    <name type="synonym">Phytophthora parasitica</name>
    <dbReference type="NCBI Taxonomy" id="4792"/>
    <lineage>
        <taxon>Eukaryota</taxon>
        <taxon>Sar</taxon>
        <taxon>Stramenopiles</taxon>
        <taxon>Oomycota</taxon>
        <taxon>Peronosporomycetes</taxon>
        <taxon>Peronosporales</taxon>
        <taxon>Peronosporaceae</taxon>
        <taxon>Phytophthora</taxon>
    </lineage>
</organism>
<keyword evidence="16" id="KW-0739">Sodium transport</keyword>
<keyword evidence="13" id="KW-0915">Sodium</keyword>
<evidence type="ECO:0000256" key="13">
    <source>
        <dbReference type="ARBA" id="ARBA00023053"/>
    </source>
</evidence>
<keyword evidence="12 17" id="KW-1133">Transmembrane helix</keyword>
<keyword evidence="6" id="KW-0109">Calcium transport</keyword>
<dbReference type="PANTHER" id="PTHR10846">
    <property type="entry name" value="SODIUM/POTASSIUM/CALCIUM EXCHANGER"/>
    <property type="match status" value="1"/>
</dbReference>
<evidence type="ECO:0000256" key="16">
    <source>
        <dbReference type="ARBA" id="ARBA00023201"/>
    </source>
</evidence>
<keyword evidence="8" id="KW-0732">Signal</keyword>
<sequence length="419" mass="46969">MVLARHSRHATFTPAQVSGFYFRPCRDEYDEVILEYYRCRCGTVWKQTRRNGYSNLMQHVRREHPDYDAVMLNASTAETGSMLNYVRQSALNVYGWLDWIIKRNLPLHFCENQAGRRYSNLDPICAETLINAMESLTRIVERCIAAELPERFGLILDGWSHASEHFLAVFACYEVRGVTKTLLNEPDEDLSARGQLEFLAEMLPRDFDAEDGEEPLPKYFDDVLVPPEGVLVKMWFVFTWPIVALARITIPDCRYPVFSGPMGYSATFVISIIWIGVLSHYTVAYGTKFGCIAGIPSTLMGLTIIAAGTSIPDALSSILVARDGHGDMAVSSALGSNVFDILFGLGLPFFVSNLVYSETVPVSGDDLDVSIAILFAVLLFVVVVLVSSRWRLYPLACAILLMLYVAYVVFSYLRGLDIL</sequence>
<feature type="transmembrane region" description="Helical" evidence="17">
    <location>
        <begin position="262"/>
        <end position="283"/>
    </location>
</feature>
<evidence type="ECO:0000256" key="10">
    <source>
        <dbReference type="ARBA" id="ARBA00022847"/>
    </source>
</evidence>
<dbReference type="GO" id="GO:0015293">
    <property type="term" value="F:symporter activity"/>
    <property type="evidence" value="ECO:0007669"/>
    <property type="project" value="UniProtKB-KW"/>
</dbReference>
<evidence type="ECO:0000256" key="3">
    <source>
        <dbReference type="ARBA" id="ARBA00022448"/>
    </source>
</evidence>
<keyword evidence="9" id="KW-0106">Calcium</keyword>
<feature type="transmembrane region" description="Helical" evidence="17">
    <location>
        <begin position="393"/>
        <end position="413"/>
    </location>
</feature>
<feature type="transmembrane region" description="Helical" evidence="17">
    <location>
        <begin position="333"/>
        <end position="355"/>
    </location>
</feature>
<evidence type="ECO:0000256" key="12">
    <source>
        <dbReference type="ARBA" id="ARBA00022989"/>
    </source>
</evidence>
<dbReference type="Gene3D" id="1.20.1420.30">
    <property type="entry name" value="NCX, central ion-binding region"/>
    <property type="match status" value="1"/>
</dbReference>
<keyword evidence="5" id="KW-0633">Potassium transport</keyword>
<evidence type="ECO:0000313" key="20">
    <source>
        <dbReference type="Proteomes" id="UP000054636"/>
    </source>
</evidence>
<evidence type="ECO:0000256" key="11">
    <source>
        <dbReference type="ARBA" id="ARBA00022958"/>
    </source>
</evidence>
<keyword evidence="10" id="KW-0769">Symport</keyword>
<dbReference type="GO" id="GO:0008273">
    <property type="term" value="F:calcium, potassium:sodium antiporter activity"/>
    <property type="evidence" value="ECO:0007669"/>
    <property type="project" value="TreeGrafter"/>
</dbReference>
<evidence type="ECO:0000256" key="15">
    <source>
        <dbReference type="ARBA" id="ARBA00023136"/>
    </source>
</evidence>
<dbReference type="EMBL" id="LNFP01000581">
    <property type="protein sequence ID" value="KUF91433.1"/>
    <property type="molecule type" value="Genomic_DNA"/>
</dbReference>
<dbReference type="InterPro" id="IPR004481">
    <property type="entry name" value="K/Na/Ca-exchanger"/>
</dbReference>
<dbReference type="InterPro" id="IPR044880">
    <property type="entry name" value="NCX_ion-bd_dom_sf"/>
</dbReference>
<evidence type="ECO:0000256" key="5">
    <source>
        <dbReference type="ARBA" id="ARBA00022538"/>
    </source>
</evidence>
<comment type="caution">
    <text evidence="19">The sequence shown here is derived from an EMBL/GenBank/DDBJ whole genome shotgun (WGS) entry which is preliminary data.</text>
</comment>
<evidence type="ECO:0000259" key="18">
    <source>
        <dbReference type="Pfam" id="PF01699"/>
    </source>
</evidence>
<feature type="domain" description="Sodium/calcium exchanger membrane region" evidence="18">
    <location>
        <begin position="266"/>
        <end position="412"/>
    </location>
</feature>
<evidence type="ECO:0000256" key="6">
    <source>
        <dbReference type="ARBA" id="ARBA00022568"/>
    </source>
</evidence>
<keyword evidence="14" id="KW-0406">Ion transport</keyword>
<keyword evidence="15 17" id="KW-0472">Membrane</keyword>
<reference evidence="19 20" key="1">
    <citation type="submission" date="2015-11" db="EMBL/GenBank/DDBJ databases">
        <title>Genomes and virulence difference between two physiological races of Phytophthora nicotianae.</title>
        <authorList>
            <person name="Liu H."/>
            <person name="Ma X."/>
            <person name="Yu H."/>
            <person name="Fang D."/>
            <person name="Li Y."/>
            <person name="Wang X."/>
            <person name="Wang W."/>
            <person name="Dong Y."/>
            <person name="Xiao B."/>
        </authorList>
    </citation>
    <scope>NUCLEOTIDE SEQUENCE [LARGE SCALE GENOMIC DNA]</scope>
    <source>
        <strain evidence="20">race 1</strain>
    </source>
</reference>
<feature type="transmembrane region" description="Helical" evidence="17">
    <location>
        <begin position="367"/>
        <end position="386"/>
    </location>
</feature>
<evidence type="ECO:0000256" key="9">
    <source>
        <dbReference type="ARBA" id="ARBA00022837"/>
    </source>
</evidence>
<keyword evidence="7 17" id="KW-0812">Transmembrane</keyword>
<dbReference type="Pfam" id="PF01699">
    <property type="entry name" value="Na_Ca_ex"/>
    <property type="match status" value="1"/>
</dbReference>